<name>A0ABQ1EEC3_9CLOT</name>
<comment type="similarity">
    <text evidence="1">Belongs to the glycosyltransferase 2 family.</text>
</comment>
<feature type="domain" description="Glycosyltransferase 2-like" evidence="5">
    <location>
        <begin position="6"/>
        <end position="131"/>
    </location>
</feature>
<protein>
    <recommendedName>
        <fullName evidence="9">Glycosyltransferase</fullName>
    </recommendedName>
</protein>
<evidence type="ECO:0000259" key="5">
    <source>
        <dbReference type="Pfam" id="PF00535"/>
    </source>
</evidence>
<comment type="caution">
    <text evidence="7">The sequence shown here is derived from an EMBL/GenBank/DDBJ whole genome shotgun (WGS) entry which is preliminary data.</text>
</comment>
<dbReference type="Proteomes" id="UP000663802">
    <property type="component" value="Unassembled WGS sequence"/>
</dbReference>
<dbReference type="Gene3D" id="3.90.550.10">
    <property type="entry name" value="Spore Coat Polysaccharide Biosynthesis Protein SpsA, Chain A"/>
    <property type="match status" value="1"/>
</dbReference>
<dbReference type="InterPro" id="IPR001173">
    <property type="entry name" value="Glyco_trans_2-like"/>
</dbReference>
<dbReference type="PANTHER" id="PTHR43685:SF5">
    <property type="entry name" value="GLYCOSYLTRANSFERASE EPSE-RELATED"/>
    <property type="match status" value="1"/>
</dbReference>
<sequence>MKPLISIVMPVYNCEEFMEESIRSICEQTYTNWELIIVNDASEDRTVEKISEIKDERIHLINLEEHQGIGSAFAKGYKFAKGDFIIRHDGDDISLPTRLEIQQSYLNDNPKIGMVSCLISCFTRDPSLRNDCIFIERIQNYYKGNEEIEKSIIAGFLPIIFPTLMIRKELMDKVNYDSKNSLFDDQTELLLELIKLSPVEKINTILYSYRRHKDAYHFVNQKEYTKYTCKLLKDPSIRNSFQFKDFYKDLNFNVQRKIKLNEKSKLRVLMLIDALNIGGTETHVLNITKRLMDMGVYVVIATSGGPMEVIMKSYGIKVIKIPIDGDYISNKKKFGMIKILKTIIDEEKINVIHCHLFASMQLASELYRMYKIPYVVTIHGLFYPNNIFYSTCIQASKVIAVSKPVREMLYNKLGDKIRDKIAIIPNGISRDLVNNSHTDIDIREELNIPKSAEILCYCSRLDWNKTNVARVLLFSFAQLLEHYSNIHVIVIGDGTGRESLEKEAQVINEMAEREVVHMIGAKVNVIPYYLQSSIIIGTGRVALEGMMCGKPVIAIGNQGYTGIVTESTKDVQWNMYFGDHDALEKPNVKNLLKDIRHLLIRKERAITIGRWGKSWCENMFDIDTCVKEIAKIYINALNNKGRL</sequence>
<keyword evidence="8" id="KW-1185">Reference proteome</keyword>
<dbReference type="SUPFAM" id="SSF53448">
    <property type="entry name" value="Nucleotide-diphospho-sugar transferases"/>
    <property type="match status" value="1"/>
</dbReference>
<evidence type="ECO:0000313" key="8">
    <source>
        <dbReference type="Proteomes" id="UP000663802"/>
    </source>
</evidence>
<dbReference type="PANTHER" id="PTHR43685">
    <property type="entry name" value="GLYCOSYLTRANSFERASE"/>
    <property type="match status" value="1"/>
</dbReference>
<dbReference type="EMBL" id="BMBA01000004">
    <property type="protein sequence ID" value="GFZ33132.1"/>
    <property type="molecule type" value="Genomic_DNA"/>
</dbReference>
<dbReference type="Pfam" id="PF00535">
    <property type="entry name" value="Glycos_transf_2"/>
    <property type="match status" value="1"/>
</dbReference>
<dbReference type="InterPro" id="IPR028098">
    <property type="entry name" value="Glyco_trans_4-like_N"/>
</dbReference>
<organism evidence="7 8">
    <name type="scientific">Clostridium zeae</name>
    <dbReference type="NCBI Taxonomy" id="2759022"/>
    <lineage>
        <taxon>Bacteria</taxon>
        <taxon>Bacillati</taxon>
        <taxon>Bacillota</taxon>
        <taxon>Clostridia</taxon>
        <taxon>Eubacteriales</taxon>
        <taxon>Clostridiaceae</taxon>
        <taxon>Clostridium</taxon>
    </lineage>
</organism>
<reference evidence="7 8" key="1">
    <citation type="journal article" date="2021" name="Int. J. Syst. Evol. Microbiol.">
        <title>Clostridium zeae sp. nov., isolated from corn silage.</title>
        <authorList>
            <person name="Kobayashi H."/>
            <person name="Tanizawa Y."/>
            <person name="Yagura M."/>
            <person name="Sakamoto M."/>
            <person name="Ohkuma M."/>
            <person name="Tohno M."/>
        </authorList>
    </citation>
    <scope>NUCLEOTIDE SEQUENCE [LARGE SCALE GENOMIC DNA]</scope>
    <source>
        <strain evidence="7 8">CSC2</strain>
    </source>
</reference>
<evidence type="ECO:0000256" key="2">
    <source>
        <dbReference type="ARBA" id="ARBA00022676"/>
    </source>
</evidence>
<feature type="domain" description="Glycosyl transferase family 1" evidence="4">
    <location>
        <begin position="441"/>
        <end position="568"/>
    </location>
</feature>
<dbReference type="RefSeq" id="WP_206871375.1">
    <property type="nucleotide sequence ID" value="NZ_BMBA01000004.1"/>
</dbReference>
<gene>
    <name evidence="7" type="ORF">CSC2_36580</name>
</gene>
<dbReference type="Gene3D" id="3.40.50.2000">
    <property type="entry name" value="Glycogen Phosphorylase B"/>
    <property type="match status" value="2"/>
</dbReference>
<evidence type="ECO:0008006" key="9">
    <source>
        <dbReference type="Google" id="ProtNLM"/>
    </source>
</evidence>
<evidence type="ECO:0000259" key="4">
    <source>
        <dbReference type="Pfam" id="PF00534"/>
    </source>
</evidence>
<dbReference type="InterPro" id="IPR001296">
    <property type="entry name" value="Glyco_trans_1"/>
</dbReference>
<dbReference type="CDD" id="cd00761">
    <property type="entry name" value="Glyco_tranf_GTA_type"/>
    <property type="match status" value="1"/>
</dbReference>
<feature type="domain" description="Glycosyltransferase subfamily 4-like N-terminal" evidence="6">
    <location>
        <begin position="277"/>
        <end position="430"/>
    </location>
</feature>
<proteinExistence type="inferred from homology"/>
<keyword evidence="3" id="KW-0808">Transferase</keyword>
<accession>A0ABQ1EEC3</accession>
<dbReference type="Pfam" id="PF00534">
    <property type="entry name" value="Glycos_transf_1"/>
    <property type="match status" value="1"/>
</dbReference>
<dbReference type="Pfam" id="PF13439">
    <property type="entry name" value="Glyco_transf_4"/>
    <property type="match status" value="1"/>
</dbReference>
<evidence type="ECO:0000256" key="3">
    <source>
        <dbReference type="ARBA" id="ARBA00022679"/>
    </source>
</evidence>
<dbReference type="InterPro" id="IPR050834">
    <property type="entry name" value="Glycosyltransf_2"/>
</dbReference>
<dbReference type="InterPro" id="IPR029044">
    <property type="entry name" value="Nucleotide-diphossugar_trans"/>
</dbReference>
<dbReference type="SUPFAM" id="SSF53756">
    <property type="entry name" value="UDP-Glycosyltransferase/glycogen phosphorylase"/>
    <property type="match status" value="1"/>
</dbReference>
<evidence type="ECO:0000256" key="1">
    <source>
        <dbReference type="ARBA" id="ARBA00006739"/>
    </source>
</evidence>
<evidence type="ECO:0000259" key="6">
    <source>
        <dbReference type="Pfam" id="PF13439"/>
    </source>
</evidence>
<keyword evidence="2" id="KW-0328">Glycosyltransferase</keyword>
<evidence type="ECO:0000313" key="7">
    <source>
        <dbReference type="EMBL" id="GFZ33132.1"/>
    </source>
</evidence>